<protein>
    <submittedName>
        <fullName evidence="1">Uncharacterized protein</fullName>
    </submittedName>
</protein>
<dbReference type="EMBL" id="JAUTXU010000043">
    <property type="protein sequence ID" value="KAK3716399.1"/>
    <property type="molecule type" value="Genomic_DNA"/>
</dbReference>
<keyword evidence="2" id="KW-1185">Reference proteome</keyword>
<gene>
    <name evidence="1" type="ORF">LTR37_006549</name>
</gene>
<dbReference type="Proteomes" id="UP001281147">
    <property type="component" value="Unassembled WGS sequence"/>
</dbReference>
<evidence type="ECO:0000313" key="1">
    <source>
        <dbReference type="EMBL" id="KAK3716399.1"/>
    </source>
</evidence>
<reference evidence="1" key="1">
    <citation type="submission" date="2023-07" db="EMBL/GenBank/DDBJ databases">
        <title>Black Yeasts Isolated from many extreme environments.</title>
        <authorList>
            <person name="Coleine C."/>
            <person name="Stajich J.E."/>
            <person name="Selbmann L."/>
        </authorList>
    </citation>
    <scope>NUCLEOTIDE SEQUENCE</scope>
    <source>
        <strain evidence="1">CCFEE 5714</strain>
    </source>
</reference>
<organism evidence="1 2">
    <name type="scientific">Vermiconidia calcicola</name>
    <dbReference type="NCBI Taxonomy" id="1690605"/>
    <lineage>
        <taxon>Eukaryota</taxon>
        <taxon>Fungi</taxon>
        <taxon>Dikarya</taxon>
        <taxon>Ascomycota</taxon>
        <taxon>Pezizomycotina</taxon>
        <taxon>Dothideomycetes</taxon>
        <taxon>Dothideomycetidae</taxon>
        <taxon>Mycosphaerellales</taxon>
        <taxon>Extremaceae</taxon>
        <taxon>Vermiconidia</taxon>
    </lineage>
</organism>
<sequence length="244" mass="27542">MKAYREEEHNSAFETAEKLLLDPDLPLLIRARCHMALSNNDNTHSVQPPSIPSRSSLLRAVGKSILLQLELSSSKEPSTRQKEHKNRPQRLLPSKKRRSMNYRLDANVSLEQNSGSQEHESTWVLENQTVNGQDSYGFLDDVRRKVLEEAHSRWSGSLDSFEQAGSEAERGSGAEFYDGHLVKEELLEESIIVDRNGEACPCKEHDQLEHGADGERHQEPRCRGTDDGEQAVVDAFVVNDLKRG</sequence>
<proteinExistence type="predicted"/>
<accession>A0ACC3NHD1</accession>
<evidence type="ECO:0000313" key="2">
    <source>
        <dbReference type="Proteomes" id="UP001281147"/>
    </source>
</evidence>
<name>A0ACC3NHD1_9PEZI</name>
<comment type="caution">
    <text evidence="1">The sequence shown here is derived from an EMBL/GenBank/DDBJ whole genome shotgun (WGS) entry which is preliminary data.</text>
</comment>